<accession>A0A915SA58</accession>
<dbReference type="GO" id="GO:0016020">
    <property type="term" value="C:membrane"/>
    <property type="evidence" value="ECO:0007669"/>
    <property type="project" value="UniProtKB-SubCell"/>
</dbReference>
<name>A0A915SA58_9ARCH</name>
<feature type="transmembrane region" description="Helical" evidence="10">
    <location>
        <begin position="92"/>
        <end position="108"/>
    </location>
</feature>
<keyword evidence="6" id="KW-0560">Oxidoreductase</keyword>
<evidence type="ECO:0000256" key="8">
    <source>
        <dbReference type="ARBA" id="ARBA00023157"/>
    </source>
</evidence>
<dbReference type="RefSeq" id="WP_258393558.1">
    <property type="nucleotide sequence ID" value="NZ_AP019769.1"/>
</dbReference>
<evidence type="ECO:0000256" key="6">
    <source>
        <dbReference type="ARBA" id="ARBA00023002"/>
    </source>
</evidence>
<proteinExistence type="inferred from homology"/>
<dbReference type="SMART" id="SM00756">
    <property type="entry name" value="VKc"/>
    <property type="match status" value="1"/>
</dbReference>
<keyword evidence="7 10" id="KW-0472">Membrane</keyword>
<evidence type="ECO:0000256" key="4">
    <source>
        <dbReference type="ARBA" id="ARBA00022719"/>
    </source>
</evidence>
<evidence type="ECO:0000256" key="10">
    <source>
        <dbReference type="SAM" id="Phobius"/>
    </source>
</evidence>
<gene>
    <name evidence="12" type="ORF">MJ1_0368</name>
</gene>
<evidence type="ECO:0000313" key="12">
    <source>
        <dbReference type="EMBL" id="BBL45532.1"/>
    </source>
</evidence>
<organism evidence="12 13">
    <name type="scientific">Nanobdella aerobiophila</name>
    <dbReference type="NCBI Taxonomy" id="2586965"/>
    <lineage>
        <taxon>Archaea</taxon>
        <taxon>Nanobdellota</taxon>
        <taxon>Nanobdellia</taxon>
        <taxon>Nanobdellales</taxon>
        <taxon>Nanobdellaceae</taxon>
        <taxon>Nanobdella</taxon>
    </lineage>
</organism>
<dbReference type="Pfam" id="PF07884">
    <property type="entry name" value="VKOR"/>
    <property type="match status" value="1"/>
</dbReference>
<dbReference type="CDD" id="cd12918">
    <property type="entry name" value="VKOR_arc"/>
    <property type="match status" value="1"/>
</dbReference>
<sequence>MKLNKNIMYYIFSIIGLIISIFDYYQYYIINYQIIPLCTTSKISSSLQINCNAVLRSQYSRIFSIPLDIFAMIYFLLDILIYRFFNNKRRIIFFWRLLGFLFVPYLIYTEIFLIHSICIYCTIMQLMIILNFIYLLYDRFSIKQPRSD</sequence>
<evidence type="ECO:0000256" key="2">
    <source>
        <dbReference type="ARBA" id="ARBA00006214"/>
    </source>
</evidence>
<dbReference type="GeneID" id="74568316"/>
<evidence type="ECO:0000256" key="7">
    <source>
        <dbReference type="ARBA" id="ARBA00023136"/>
    </source>
</evidence>
<keyword evidence="13" id="KW-1185">Reference proteome</keyword>
<evidence type="ECO:0000256" key="1">
    <source>
        <dbReference type="ARBA" id="ARBA00004141"/>
    </source>
</evidence>
<dbReference type="EMBL" id="AP019769">
    <property type="protein sequence ID" value="BBL45532.1"/>
    <property type="molecule type" value="Genomic_DNA"/>
</dbReference>
<evidence type="ECO:0000313" key="13">
    <source>
        <dbReference type="Proteomes" id="UP001055553"/>
    </source>
</evidence>
<feature type="transmembrane region" description="Helical" evidence="10">
    <location>
        <begin position="114"/>
        <end position="137"/>
    </location>
</feature>
<dbReference type="KEGG" id="naer:MJ1_0368"/>
<dbReference type="InterPro" id="IPR012932">
    <property type="entry name" value="VKOR"/>
</dbReference>
<dbReference type="AlphaFoldDB" id="A0A915SA58"/>
<feature type="transmembrane region" description="Helical" evidence="10">
    <location>
        <begin position="62"/>
        <end position="85"/>
    </location>
</feature>
<comment type="subcellular location">
    <subcellularLocation>
        <location evidence="1">Membrane</location>
        <topology evidence="1">Multi-pass membrane protein</topology>
    </subcellularLocation>
</comment>
<protein>
    <submittedName>
        <fullName evidence="12">Vitamin K epoxide reductase</fullName>
    </submittedName>
</protein>
<keyword evidence="8" id="KW-1015">Disulfide bond</keyword>
<reference evidence="13" key="1">
    <citation type="journal article" date="2022" name="Int. J. Syst. Evol. Microbiol.">
        <title>Nanobdella aerobiophila gen. nov., sp. nov., a thermoacidophilic, obligate ectosymbiotic archaeon, and proposal of Nanobdellaceae fam. nov., Nanobdellales ord. nov. and Nanobdellia class. nov.</title>
        <authorList>
            <person name="Kato S."/>
            <person name="Ogasawara A."/>
            <person name="Itoh T."/>
            <person name="Sakai H.D."/>
            <person name="Shimizu M."/>
            <person name="Yuki M."/>
            <person name="Kaneko M."/>
            <person name="Takashina T."/>
            <person name="Ohkuma M."/>
        </authorList>
    </citation>
    <scope>NUCLEOTIDE SEQUENCE [LARGE SCALE GENOMIC DNA]</scope>
    <source>
        <strain evidence="13">MJ1</strain>
    </source>
</reference>
<dbReference type="GO" id="GO:0048038">
    <property type="term" value="F:quinone binding"/>
    <property type="evidence" value="ECO:0007669"/>
    <property type="project" value="UniProtKB-KW"/>
</dbReference>
<evidence type="ECO:0000256" key="3">
    <source>
        <dbReference type="ARBA" id="ARBA00022692"/>
    </source>
</evidence>
<dbReference type="GO" id="GO:0016491">
    <property type="term" value="F:oxidoreductase activity"/>
    <property type="evidence" value="ECO:0007669"/>
    <property type="project" value="UniProtKB-KW"/>
</dbReference>
<feature type="domain" description="Vitamin K epoxide reductase" evidence="11">
    <location>
        <begin position="2"/>
        <end position="139"/>
    </location>
</feature>
<keyword evidence="5 10" id="KW-1133">Transmembrane helix</keyword>
<keyword evidence="9" id="KW-0676">Redox-active center</keyword>
<evidence type="ECO:0000259" key="11">
    <source>
        <dbReference type="SMART" id="SM00756"/>
    </source>
</evidence>
<dbReference type="Proteomes" id="UP001055553">
    <property type="component" value="Chromosome"/>
</dbReference>
<dbReference type="InterPro" id="IPR038354">
    <property type="entry name" value="VKOR_sf"/>
</dbReference>
<keyword evidence="3 10" id="KW-0812">Transmembrane</keyword>
<evidence type="ECO:0000256" key="5">
    <source>
        <dbReference type="ARBA" id="ARBA00022989"/>
    </source>
</evidence>
<evidence type="ECO:0000256" key="9">
    <source>
        <dbReference type="ARBA" id="ARBA00023284"/>
    </source>
</evidence>
<comment type="similarity">
    <text evidence="2">Belongs to the VKOR family.</text>
</comment>
<dbReference type="Gene3D" id="1.20.1440.130">
    <property type="entry name" value="VKOR domain"/>
    <property type="match status" value="1"/>
</dbReference>
<keyword evidence="4" id="KW-0874">Quinone</keyword>
<feature type="transmembrane region" description="Helical" evidence="10">
    <location>
        <begin position="7"/>
        <end position="27"/>
    </location>
</feature>